<proteinExistence type="predicted"/>
<keyword evidence="3" id="KW-1185">Reference proteome</keyword>
<feature type="compositionally biased region" description="Polar residues" evidence="1">
    <location>
        <begin position="53"/>
        <end position="84"/>
    </location>
</feature>
<sequence length="114" mass="12527">MNQYSDDRMDLDSPASYGTRSVGRRHASLPSRFVGNVSRLEITDRVIEEEDTSPSTDRSSGSITVTSTPSYGSRSVPRTPSYGSRSLPRASLFLTRNQAPGQAKEHSDTSFEKP</sequence>
<feature type="region of interest" description="Disordered" evidence="1">
    <location>
        <begin position="1"/>
        <end position="114"/>
    </location>
</feature>
<organism evidence="2 3">
    <name type="scientific">Arthrobotrys musiformis</name>
    <dbReference type="NCBI Taxonomy" id="47236"/>
    <lineage>
        <taxon>Eukaryota</taxon>
        <taxon>Fungi</taxon>
        <taxon>Dikarya</taxon>
        <taxon>Ascomycota</taxon>
        <taxon>Pezizomycotina</taxon>
        <taxon>Orbiliomycetes</taxon>
        <taxon>Orbiliales</taxon>
        <taxon>Orbiliaceae</taxon>
        <taxon>Arthrobotrys</taxon>
    </lineage>
</organism>
<dbReference type="Proteomes" id="UP001370758">
    <property type="component" value="Unassembled WGS sequence"/>
</dbReference>
<dbReference type="EMBL" id="JAVHJL010000006">
    <property type="protein sequence ID" value="KAK6501790.1"/>
    <property type="molecule type" value="Genomic_DNA"/>
</dbReference>
<accession>A0AAV9W697</accession>
<evidence type="ECO:0000313" key="3">
    <source>
        <dbReference type="Proteomes" id="UP001370758"/>
    </source>
</evidence>
<dbReference type="AlphaFoldDB" id="A0AAV9W697"/>
<name>A0AAV9W697_9PEZI</name>
<reference evidence="2 3" key="1">
    <citation type="submission" date="2023-08" db="EMBL/GenBank/DDBJ databases">
        <authorList>
            <person name="Palmer J.M."/>
        </authorList>
    </citation>
    <scope>NUCLEOTIDE SEQUENCE [LARGE SCALE GENOMIC DNA]</scope>
    <source>
        <strain evidence="2 3">TWF481</strain>
    </source>
</reference>
<feature type="compositionally biased region" description="Basic and acidic residues" evidence="1">
    <location>
        <begin position="103"/>
        <end position="114"/>
    </location>
</feature>
<evidence type="ECO:0000256" key="1">
    <source>
        <dbReference type="SAM" id="MobiDB-lite"/>
    </source>
</evidence>
<protein>
    <submittedName>
        <fullName evidence="2">Uncharacterized protein</fullName>
    </submittedName>
</protein>
<evidence type="ECO:0000313" key="2">
    <source>
        <dbReference type="EMBL" id="KAK6501790.1"/>
    </source>
</evidence>
<gene>
    <name evidence="2" type="ORF">TWF481_009615</name>
</gene>
<feature type="compositionally biased region" description="Basic and acidic residues" evidence="1">
    <location>
        <begin position="1"/>
        <end position="11"/>
    </location>
</feature>
<comment type="caution">
    <text evidence="2">The sequence shown here is derived from an EMBL/GenBank/DDBJ whole genome shotgun (WGS) entry which is preliminary data.</text>
</comment>